<reference evidence="4 5" key="1">
    <citation type="submission" date="2024-08" db="EMBL/GenBank/DDBJ databases">
        <authorList>
            <person name="Cucini C."/>
            <person name="Frati F."/>
        </authorList>
    </citation>
    <scope>NUCLEOTIDE SEQUENCE [LARGE SCALE GENOMIC DNA]</scope>
</reference>
<feature type="compositionally biased region" description="Polar residues" evidence="1">
    <location>
        <begin position="554"/>
        <end position="570"/>
    </location>
</feature>
<dbReference type="Pfam" id="PF25597">
    <property type="entry name" value="SH3_retrovirus"/>
    <property type="match status" value="1"/>
</dbReference>
<sequence>MASKVGLDIYRFQISLASITGMASFHYNKKGILVANRDKKCDTVNKIWVTIVIIAVCYSCIEMYTTLKKMTTADVAKAAFQGFVLQFHTAELFTILGILDNKHNLPQLINCMQSFNLKYNDLNVEKKRGRRFLNLSLVAMAYNVVGMSIVVTLICFIFPCFHPFLVTSVWGNSCENDATTSEISFSCRVFVSMIQLLHFLPCTVTGGPAMIISLLSLDYIRSCLLTLRYICASRNQFRCNSEKQRLRRKHMYREIQILAFVCNDCCQNYYWLSIQFNGLVAVIVPFYSIIVFGDRLPLYFALVVLFFICFIAMFCLFVFEIGSQSAKLSQEILNAFKRSSKPSGWYVRFIRSCRPITMQVGHWWKQCQQPRQNNRHGNGNAPAANHLQHQNQGNSNRNNRTSDEETEGTSATAFIPFQNTKRSEWTSGSGPSQHITGRNDWFTKFAEFDHPRSKSLVDNSTVAKGMVGYDSRSNGYRLYESERHCKTIARNVTFEEEAVEYIPIHIQSEANGNNNVVPDDDSGGGTESTSENEGQDNESGEDENNESIEAVELGTSSSSASKQNLISVTI</sequence>
<feature type="transmembrane region" description="Helical" evidence="2">
    <location>
        <begin position="198"/>
        <end position="220"/>
    </location>
</feature>
<proteinExistence type="predicted"/>
<feature type="compositionally biased region" description="Polar residues" evidence="1">
    <location>
        <begin position="387"/>
        <end position="399"/>
    </location>
</feature>
<keyword evidence="2" id="KW-0472">Membrane</keyword>
<keyword evidence="2" id="KW-1133">Transmembrane helix</keyword>
<keyword evidence="2" id="KW-0812">Transmembrane</keyword>
<feature type="transmembrane region" description="Helical" evidence="2">
    <location>
        <begin position="9"/>
        <end position="27"/>
    </location>
</feature>
<dbReference type="InterPro" id="IPR057670">
    <property type="entry name" value="SH3_retrovirus"/>
</dbReference>
<evidence type="ECO:0000313" key="4">
    <source>
        <dbReference type="EMBL" id="CAL8129352.1"/>
    </source>
</evidence>
<evidence type="ECO:0000313" key="5">
    <source>
        <dbReference type="Proteomes" id="UP001642540"/>
    </source>
</evidence>
<protein>
    <recommendedName>
        <fullName evidence="3">Retroviral polymerase SH3-like domain-containing protein</fullName>
    </recommendedName>
</protein>
<dbReference type="EMBL" id="CAXLJM020000076">
    <property type="protein sequence ID" value="CAL8129352.1"/>
    <property type="molecule type" value="Genomic_DNA"/>
</dbReference>
<organism evidence="4 5">
    <name type="scientific">Orchesella dallaii</name>
    <dbReference type="NCBI Taxonomy" id="48710"/>
    <lineage>
        <taxon>Eukaryota</taxon>
        <taxon>Metazoa</taxon>
        <taxon>Ecdysozoa</taxon>
        <taxon>Arthropoda</taxon>
        <taxon>Hexapoda</taxon>
        <taxon>Collembola</taxon>
        <taxon>Entomobryomorpha</taxon>
        <taxon>Entomobryoidea</taxon>
        <taxon>Orchesellidae</taxon>
        <taxon>Orchesellinae</taxon>
        <taxon>Orchesella</taxon>
    </lineage>
</organism>
<feature type="transmembrane region" description="Helical" evidence="2">
    <location>
        <begin position="132"/>
        <end position="159"/>
    </location>
</feature>
<feature type="compositionally biased region" description="Acidic residues" evidence="1">
    <location>
        <begin position="533"/>
        <end position="546"/>
    </location>
</feature>
<feature type="region of interest" description="Disordered" evidence="1">
    <location>
        <begin position="510"/>
        <end position="570"/>
    </location>
</feature>
<name>A0ABP1RK01_9HEXA</name>
<accession>A0ABP1RK01</accession>
<evidence type="ECO:0000256" key="1">
    <source>
        <dbReference type="SAM" id="MobiDB-lite"/>
    </source>
</evidence>
<feature type="region of interest" description="Disordered" evidence="1">
    <location>
        <begin position="370"/>
        <end position="414"/>
    </location>
</feature>
<feature type="transmembrane region" description="Helical" evidence="2">
    <location>
        <begin position="269"/>
        <end position="292"/>
    </location>
</feature>
<comment type="caution">
    <text evidence="4">The sequence shown here is derived from an EMBL/GenBank/DDBJ whole genome shotgun (WGS) entry which is preliminary data.</text>
</comment>
<gene>
    <name evidence="4" type="ORF">ODALV1_LOCUS23108</name>
</gene>
<evidence type="ECO:0000259" key="3">
    <source>
        <dbReference type="Pfam" id="PF25597"/>
    </source>
</evidence>
<feature type="transmembrane region" description="Helical" evidence="2">
    <location>
        <begin position="47"/>
        <end position="67"/>
    </location>
</feature>
<feature type="transmembrane region" description="Helical" evidence="2">
    <location>
        <begin position="298"/>
        <end position="319"/>
    </location>
</feature>
<keyword evidence="5" id="KW-1185">Reference proteome</keyword>
<feature type="domain" description="Retroviral polymerase SH3-like" evidence="3">
    <location>
        <begin position="466"/>
        <end position="498"/>
    </location>
</feature>
<dbReference type="Proteomes" id="UP001642540">
    <property type="component" value="Unassembled WGS sequence"/>
</dbReference>
<evidence type="ECO:0000256" key="2">
    <source>
        <dbReference type="SAM" id="Phobius"/>
    </source>
</evidence>